<dbReference type="EMBL" id="HG992337">
    <property type="protein sequence ID" value="CAE6688003.1"/>
    <property type="molecule type" value="Genomic_DNA"/>
</dbReference>
<proteinExistence type="predicted"/>
<name>A0AAU9HSD4_9XANT</name>
<reference evidence="2 3" key="1">
    <citation type="submission" date="2021-02" db="EMBL/GenBank/DDBJ databases">
        <authorList>
            <person name="Pothier F. J."/>
        </authorList>
    </citation>
    <scope>NUCLEOTIDE SEQUENCE [LARGE SCALE GENOMIC DNA]</scope>
    <source>
        <strain evidence="2 3">1314c</strain>
    </source>
</reference>
<dbReference type="EMBL" id="HG992337">
    <property type="protein sequence ID" value="CAE6687987.1"/>
    <property type="molecule type" value="Genomic_DNA"/>
</dbReference>
<gene>
    <name evidence="2" type="ORF">XA1314C_01000</name>
</gene>
<dbReference type="Proteomes" id="UP000835242">
    <property type="component" value="Chromosome"/>
</dbReference>
<sequence>MMLPPPRLTARGSVRLLHPRAATRRLGPRRAGCTQAEPQA</sequence>
<feature type="compositionally biased region" description="Basic residues" evidence="1">
    <location>
        <begin position="19"/>
        <end position="28"/>
    </location>
</feature>
<protein>
    <submittedName>
        <fullName evidence="2">Uncharacterized protein</fullName>
    </submittedName>
</protein>
<accession>A0AAU9HSD4</accession>
<evidence type="ECO:0000313" key="3">
    <source>
        <dbReference type="Proteomes" id="UP000835242"/>
    </source>
</evidence>
<feature type="region of interest" description="Disordered" evidence="1">
    <location>
        <begin position="19"/>
        <end position="40"/>
    </location>
</feature>
<dbReference type="AlphaFoldDB" id="A0AAU9HSD4"/>
<organism evidence="2 3">
    <name type="scientific">Xanthomonas arboricola</name>
    <dbReference type="NCBI Taxonomy" id="56448"/>
    <lineage>
        <taxon>Bacteria</taxon>
        <taxon>Pseudomonadati</taxon>
        <taxon>Pseudomonadota</taxon>
        <taxon>Gammaproteobacteria</taxon>
        <taxon>Lysobacterales</taxon>
        <taxon>Lysobacteraceae</taxon>
        <taxon>Xanthomonas</taxon>
    </lineage>
</organism>
<evidence type="ECO:0000256" key="1">
    <source>
        <dbReference type="SAM" id="MobiDB-lite"/>
    </source>
</evidence>
<evidence type="ECO:0000313" key="2">
    <source>
        <dbReference type="EMBL" id="CAE6687987.1"/>
    </source>
</evidence>